<accession>A0A3B0V1S4</accession>
<protein>
    <submittedName>
        <fullName evidence="2">Uncharacterized protein</fullName>
    </submittedName>
</protein>
<feature type="transmembrane region" description="Helical" evidence="1">
    <location>
        <begin position="25"/>
        <end position="49"/>
    </location>
</feature>
<keyword evidence="1" id="KW-1133">Transmembrane helix</keyword>
<keyword evidence="1" id="KW-0812">Transmembrane</keyword>
<proteinExistence type="predicted"/>
<sequence length="62" mass="7040">MAFNNLHNFCNIRRLLETSSLRYKIISLILIVAVGVGILFFVLIAPLITRALHGQLIERGYL</sequence>
<organism evidence="2">
    <name type="scientific">hydrothermal vent metagenome</name>
    <dbReference type="NCBI Taxonomy" id="652676"/>
    <lineage>
        <taxon>unclassified sequences</taxon>
        <taxon>metagenomes</taxon>
        <taxon>ecological metagenomes</taxon>
    </lineage>
</organism>
<name>A0A3B0V1S4_9ZZZZ</name>
<keyword evidence="1" id="KW-0472">Membrane</keyword>
<feature type="non-terminal residue" evidence="2">
    <location>
        <position position="62"/>
    </location>
</feature>
<reference evidence="2" key="1">
    <citation type="submission" date="2018-06" db="EMBL/GenBank/DDBJ databases">
        <authorList>
            <person name="Zhirakovskaya E."/>
        </authorList>
    </citation>
    <scope>NUCLEOTIDE SEQUENCE</scope>
</reference>
<dbReference type="EMBL" id="UOEX01000191">
    <property type="protein sequence ID" value="VAW36951.1"/>
    <property type="molecule type" value="Genomic_DNA"/>
</dbReference>
<gene>
    <name evidence="2" type="ORF">MNBD_DELTA03-1830</name>
</gene>
<evidence type="ECO:0000313" key="2">
    <source>
        <dbReference type="EMBL" id="VAW36951.1"/>
    </source>
</evidence>
<evidence type="ECO:0000256" key="1">
    <source>
        <dbReference type="SAM" id="Phobius"/>
    </source>
</evidence>
<dbReference type="AlphaFoldDB" id="A0A3B0V1S4"/>